<feature type="region of interest" description="Disordered" evidence="1">
    <location>
        <begin position="85"/>
        <end position="108"/>
    </location>
</feature>
<sequence>MVSSQTNHWLEEEYLFQQGEPTAGNSPRAFRFIMDKLHSVPQELLYSKSVSTGDIARPIFRENGQDENFTGGHYTYNDGDHDFGTGEYDGSECSDSEDSHGSRSPRIPVVPMTFASETAASRIPPEIWDAILDCLADDPVTLLATELVCKAWRPRSALHLEKPIAELEGNLLFEESQKVYRCAKILQVDPRQRHKLECVMIASNIMHLATVAYTLAGITPRLSTILLESLSWSAGATRNCFLPLSTFTSVTNLLLEIVTVPSISEFGRIICALPSLTFLSMDGVKITNPNPPPTKRRWALPSGLDQLEFKRQNSVDVIEALRLTKLTMQCDFVRWYWLPLESLQQAKVQKLLSYCKKSMETLDIDLSVLLTLKGTIIQELIGEDEHNLNMSEYRKLEELRLEFSMNTKENHDELANVHHVIFAVLSLMPSPALQRIAIVLPNRQFAACTDDKSLWTLLWQLLRRLSRLDSLLMSGRYRRLEELDLRFPSCLDKRAPLHYSDNFLVPKLFPNLFVDGIIQTSIERPFPR</sequence>
<dbReference type="AlphaFoldDB" id="A0A2H3J610"/>
<dbReference type="EMBL" id="KB467942">
    <property type="protein sequence ID" value="PCH37646.1"/>
    <property type="molecule type" value="Genomic_DNA"/>
</dbReference>
<dbReference type="InterPro" id="IPR036047">
    <property type="entry name" value="F-box-like_dom_sf"/>
</dbReference>
<organism evidence="2 3">
    <name type="scientific">Wolfiporia cocos (strain MD-104)</name>
    <name type="common">Brown rot fungus</name>
    <dbReference type="NCBI Taxonomy" id="742152"/>
    <lineage>
        <taxon>Eukaryota</taxon>
        <taxon>Fungi</taxon>
        <taxon>Dikarya</taxon>
        <taxon>Basidiomycota</taxon>
        <taxon>Agaricomycotina</taxon>
        <taxon>Agaricomycetes</taxon>
        <taxon>Polyporales</taxon>
        <taxon>Phaeolaceae</taxon>
        <taxon>Wolfiporia</taxon>
    </lineage>
</organism>
<dbReference type="SUPFAM" id="SSF81383">
    <property type="entry name" value="F-box domain"/>
    <property type="match status" value="1"/>
</dbReference>
<keyword evidence="3" id="KW-1185">Reference proteome</keyword>
<evidence type="ECO:0000256" key="1">
    <source>
        <dbReference type="SAM" id="MobiDB-lite"/>
    </source>
</evidence>
<name>A0A2H3J610_WOLCO</name>
<protein>
    <recommendedName>
        <fullName evidence="4">F-box domain-containing protein</fullName>
    </recommendedName>
</protein>
<evidence type="ECO:0008006" key="4">
    <source>
        <dbReference type="Google" id="ProtNLM"/>
    </source>
</evidence>
<evidence type="ECO:0000313" key="3">
    <source>
        <dbReference type="Proteomes" id="UP000218811"/>
    </source>
</evidence>
<accession>A0A2H3J610</accession>
<reference evidence="2 3" key="1">
    <citation type="journal article" date="2012" name="Science">
        <title>The Paleozoic origin of enzymatic lignin decomposition reconstructed from 31 fungal genomes.</title>
        <authorList>
            <person name="Floudas D."/>
            <person name="Binder M."/>
            <person name="Riley R."/>
            <person name="Barry K."/>
            <person name="Blanchette R.A."/>
            <person name="Henrissat B."/>
            <person name="Martinez A.T."/>
            <person name="Otillar R."/>
            <person name="Spatafora J.W."/>
            <person name="Yadav J.S."/>
            <person name="Aerts A."/>
            <person name="Benoit I."/>
            <person name="Boyd A."/>
            <person name="Carlson A."/>
            <person name="Copeland A."/>
            <person name="Coutinho P.M."/>
            <person name="de Vries R.P."/>
            <person name="Ferreira P."/>
            <person name="Findley K."/>
            <person name="Foster B."/>
            <person name="Gaskell J."/>
            <person name="Glotzer D."/>
            <person name="Gorecki P."/>
            <person name="Heitman J."/>
            <person name="Hesse C."/>
            <person name="Hori C."/>
            <person name="Igarashi K."/>
            <person name="Jurgens J.A."/>
            <person name="Kallen N."/>
            <person name="Kersten P."/>
            <person name="Kohler A."/>
            <person name="Kuees U."/>
            <person name="Kumar T.K.A."/>
            <person name="Kuo A."/>
            <person name="LaButti K."/>
            <person name="Larrondo L.F."/>
            <person name="Lindquist E."/>
            <person name="Ling A."/>
            <person name="Lombard V."/>
            <person name="Lucas S."/>
            <person name="Lundell T."/>
            <person name="Martin R."/>
            <person name="McLaughlin D.J."/>
            <person name="Morgenstern I."/>
            <person name="Morin E."/>
            <person name="Murat C."/>
            <person name="Nagy L.G."/>
            <person name="Nolan M."/>
            <person name="Ohm R.A."/>
            <person name="Patyshakuliyeva A."/>
            <person name="Rokas A."/>
            <person name="Ruiz-Duenas F.J."/>
            <person name="Sabat G."/>
            <person name="Salamov A."/>
            <person name="Samejima M."/>
            <person name="Schmutz J."/>
            <person name="Slot J.C."/>
            <person name="St John F."/>
            <person name="Stenlid J."/>
            <person name="Sun H."/>
            <person name="Sun S."/>
            <person name="Syed K."/>
            <person name="Tsang A."/>
            <person name="Wiebenga A."/>
            <person name="Young D."/>
            <person name="Pisabarro A."/>
            <person name="Eastwood D.C."/>
            <person name="Martin F."/>
            <person name="Cullen D."/>
            <person name="Grigoriev I.V."/>
            <person name="Hibbett D.S."/>
        </authorList>
    </citation>
    <scope>NUCLEOTIDE SEQUENCE [LARGE SCALE GENOMIC DNA]</scope>
    <source>
        <strain evidence="2 3">MD-104</strain>
    </source>
</reference>
<evidence type="ECO:0000313" key="2">
    <source>
        <dbReference type="EMBL" id="PCH37646.1"/>
    </source>
</evidence>
<dbReference type="OrthoDB" id="2767112at2759"/>
<proteinExistence type="predicted"/>
<dbReference type="CDD" id="cd09917">
    <property type="entry name" value="F-box_SF"/>
    <property type="match status" value="1"/>
</dbReference>
<dbReference type="Proteomes" id="UP000218811">
    <property type="component" value="Unassembled WGS sequence"/>
</dbReference>
<gene>
    <name evidence="2" type="ORF">WOLCODRAFT_160925</name>
</gene>
<dbReference type="STRING" id="742152.A0A2H3J610"/>